<evidence type="ECO:0000256" key="2">
    <source>
        <dbReference type="SAM" id="SignalP"/>
    </source>
</evidence>
<sequence length="213" mass="24544">MRHRYFFTVFVILLKSGLYNSEESEYLHPGLPQLDITCEGGVKIAVGNELSPKSCPTKPTLNWNSSPNELYTVIMMDPDAPSRKDPFLRDYLHWLVVNIPGSHVRNGNELMPFMRPRPPSGAGFHRYHVLLYKQPGKISAKEVEARAHFDTLKFAMENKIGKPIAGNFFKVRKKTRVENSLTSICKHEERDLRMSLYIPKIVFRWGEVSDRLI</sequence>
<evidence type="ECO:0000313" key="3">
    <source>
        <dbReference type="EMBL" id="ETN80293.1"/>
    </source>
</evidence>
<dbReference type="SUPFAM" id="SSF49777">
    <property type="entry name" value="PEBP-like"/>
    <property type="match status" value="1"/>
</dbReference>
<dbReference type="PANTHER" id="PTHR11362">
    <property type="entry name" value="PHOSPHATIDYLETHANOLAMINE-BINDING PROTEIN"/>
    <property type="match status" value="1"/>
</dbReference>
<dbReference type="Gene3D" id="3.90.280.10">
    <property type="entry name" value="PEBP-like"/>
    <property type="match status" value="1"/>
</dbReference>
<dbReference type="Proteomes" id="UP000053676">
    <property type="component" value="Unassembled WGS sequence"/>
</dbReference>
<accession>W2TER2</accession>
<dbReference type="EMBL" id="KI659148">
    <property type="protein sequence ID" value="ETN80293.1"/>
    <property type="molecule type" value="Genomic_DNA"/>
</dbReference>
<dbReference type="InterPro" id="IPR008914">
    <property type="entry name" value="PEBP"/>
</dbReference>
<dbReference type="KEGG" id="nai:NECAME_02425"/>
<name>W2TER2_NECAM</name>
<dbReference type="PANTHER" id="PTHR11362:SF82">
    <property type="entry name" value="PHOSPHATIDYLETHANOLAMINE-BINDING PROTEIN 4"/>
    <property type="match status" value="1"/>
</dbReference>
<dbReference type="AlphaFoldDB" id="W2TER2"/>
<dbReference type="InterPro" id="IPR035810">
    <property type="entry name" value="PEBP_euk"/>
</dbReference>
<dbReference type="Pfam" id="PF01161">
    <property type="entry name" value="PBP"/>
    <property type="match status" value="1"/>
</dbReference>
<proteinExistence type="inferred from homology"/>
<keyword evidence="4" id="KW-1185">Reference proteome</keyword>
<organism evidence="3 4">
    <name type="scientific">Necator americanus</name>
    <name type="common">Human hookworm</name>
    <dbReference type="NCBI Taxonomy" id="51031"/>
    <lineage>
        <taxon>Eukaryota</taxon>
        <taxon>Metazoa</taxon>
        <taxon>Ecdysozoa</taxon>
        <taxon>Nematoda</taxon>
        <taxon>Chromadorea</taxon>
        <taxon>Rhabditida</taxon>
        <taxon>Rhabditina</taxon>
        <taxon>Rhabditomorpha</taxon>
        <taxon>Strongyloidea</taxon>
        <taxon>Ancylostomatidae</taxon>
        <taxon>Bunostominae</taxon>
        <taxon>Necator</taxon>
    </lineage>
</organism>
<gene>
    <name evidence="3" type="ORF">NECAME_02425</name>
</gene>
<comment type="similarity">
    <text evidence="1">Belongs to the phosphatidylethanolamine-binding protein family.</text>
</comment>
<feature type="signal peptide" evidence="2">
    <location>
        <begin position="1"/>
        <end position="21"/>
    </location>
</feature>
<dbReference type="InterPro" id="IPR036610">
    <property type="entry name" value="PEBP-like_sf"/>
</dbReference>
<dbReference type="OMA" id="ICKHEER"/>
<feature type="chain" id="PRO_5004826024" evidence="2">
    <location>
        <begin position="22"/>
        <end position="213"/>
    </location>
</feature>
<dbReference type="STRING" id="51031.W2TER2"/>
<dbReference type="OrthoDB" id="6700855at2759"/>
<dbReference type="CDD" id="cd00866">
    <property type="entry name" value="PEBP_euk"/>
    <property type="match status" value="1"/>
</dbReference>
<keyword evidence="2" id="KW-0732">Signal</keyword>
<dbReference type="PROSITE" id="PS01220">
    <property type="entry name" value="PBP"/>
    <property type="match status" value="1"/>
</dbReference>
<protein>
    <submittedName>
        <fullName evidence="3">Phosphatidylethanolamine-binding protein</fullName>
    </submittedName>
</protein>
<dbReference type="InterPro" id="IPR001858">
    <property type="entry name" value="Phosphatidylethanolamine-bd_CS"/>
</dbReference>
<evidence type="ECO:0000313" key="4">
    <source>
        <dbReference type="Proteomes" id="UP000053676"/>
    </source>
</evidence>
<reference evidence="4" key="1">
    <citation type="journal article" date="2014" name="Nat. Genet.">
        <title>Genome of the human hookworm Necator americanus.</title>
        <authorList>
            <person name="Tang Y.T."/>
            <person name="Gao X."/>
            <person name="Rosa B.A."/>
            <person name="Abubucker S."/>
            <person name="Hallsworth-Pepin K."/>
            <person name="Martin J."/>
            <person name="Tyagi R."/>
            <person name="Heizer E."/>
            <person name="Zhang X."/>
            <person name="Bhonagiri-Palsikar V."/>
            <person name="Minx P."/>
            <person name="Warren W.C."/>
            <person name="Wang Q."/>
            <person name="Zhan B."/>
            <person name="Hotez P.J."/>
            <person name="Sternberg P.W."/>
            <person name="Dougall A."/>
            <person name="Gaze S.T."/>
            <person name="Mulvenna J."/>
            <person name="Sotillo J."/>
            <person name="Ranganathan S."/>
            <person name="Rabelo E.M."/>
            <person name="Wilson R.K."/>
            <person name="Felgner P.L."/>
            <person name="Bethony J."/>
            <person name="Hawdon J.M."/>
            <person name="Gasser R.B."/>
            <person name="Loukas A."/>
            <person name="Mitreva M."/>
        </authorList>
    </citation>
    <scope>NUCLEOTIDE SEQUENCE [LARGE SCALE GENOMIC DNA]</scope>
</reference>
<evidence type="ECO:0000256" key="1">
    <source>
        <dbReference type="ARBA" id="ARBA00007091"/>
    </source>
</evidence>